<gene>
    <name evidence="2" type="ORF">NUZ5A_51083</name>
</gene>
<dbReference type="EMBL" id="CAJNAQ010000005">
    <property type="protein sequence ID" value="CAE6500882.1"/>
    <property type="molecule type" value="Genomic_DNA"/>
</dbReference>
<keyword evidence="1" id="KW-1133">Transmembrane helix</keyword>
<comment type="caution">
    <text evidence="2">The sequence shown here is derived from an EMBL/GenBank/DDBJ whole genome shotgun (WGS) entry which is preliminary data.</text>
</comment>
<feature type="transmembrane region" description="Helical" evidence="1">
    <location>
        <begin position="86"/>
        <end position="111"/>
    </location>
</feature>
<dbReference type="AlphaFoldDB" id="A0A812F622"/>
<keyword evidence="1" id="KW-0472">Membrane</keyword>
<organism evidence="2 3">
    <name type="scientific">Candidatus Nitrosotenuis uzonensis</name>
    <dbReference type="NCBI Taxonomy" id="1407055"/>
    <lineage>
        <taxon>Archaea</taxon>
        <taxon>Nitrososphaerota</taxon>
        <taxon>Candidatus Nitrosotenuis</taxon>
    </lineage>
</organism>
<name>A0A812F622_9ARCH</name>
<evidence type="ECO:0000313" key="2">
    <source>
        <dbReference type="EMBL" id="CAE6500882.1"/>
    </source>
</evidence>
<keyword evidence="1" id="KW-0812">Transmembrane</keyword>
<feature type="transmembrane region" description="Helical" evidence="1">
    <location>
        <begin position="53"/>
        <end position="74"/>
    </location>
</feature>
<evidence type="ECO:0000256" key="1">
    <source>
        <dbReference type="SAM" id="Phobius"/>
    </source>
</evidence>
<feature type="transmembrane region" description="Helical" evidence="1">
    <location>
        <begin position="131"/>
        <end position="148"/>
    </location>
</feature>
<proteinExistence type="predicted"/>
<protein>
    <submittedName>
        <fullName evidence="2">Uncharacterized protein</fullName>
    </submittedName>
</protein>
<reference evidence="2" key="1">
    <citation type="submission" date="2021-02" db="EMBL/GenBank/DDBJ databases">
        <authorList>
            <person name="Han P."/>
        </authorList>
    </citation>
    <scope>NUCLEOTIDE SEQUENCE</scope>
    <source>
        <strain evidence="2">Candidatus Nitrosotenuis uzonensis 5A</strain>
    </source>
</reference>
<dbReference type="Proteomes" id="UP000655759">
    <property type="component" value="Unassembled WGS sequence"/>
</dbReference>
<accession>A0A812F622</accession>
<sequence length="161" mass="17086">MTLNLLGMIFSNFRYLILAGAISVGLFIPLAIISEYIFTEPYLIMHVSQDSALGFSLIVAVSVLSGVVISMNVYRIKLLQQSKSKMGGSLFGSIIGASAGACSCGPLGFAVISTFGTIGGVATAFLANYEIPLRIAAIGILAYTYYTTTKSLTFECKLKNT</sequence>
<feature type="transmembrane region" description="Helical" evidence="1">
    <location>
        <begin position="12"/>
        <end position="33"/>
    </location>
</feature>
<evidence type="ECO:0000313" key="3">
    <source>
        <dbReference type="Proteomes" id="UP000655759"/>
    </source>
</evidence>